<evidence type="ECO:0000259" key="3">
    <source>
        <dbReference type="PROSITE" id="PS50897"/>
    </source>
</evidence>
<dbReference type="HOGENOM" id="CLU_168786_0_0_0"/>
<keyword evidence="5" id="KW-1185">Reference proteome</keyword>
<feature type="domain" description="CTLH" evidence="3">
    <location>
        <begin position="45"/>
        <end position="102"/>
    </location>
</feature>
<feature type="coiled-coil region" evidence="1">
    <location>
        <begin position="58"/>
        <end position="102"/>
    </location>
</feature>
<keyword evidence="2" id="KW-0812">Transmembrane</keyword>
<name>A0A081BU03_VECG1</name>
<evidence type="ECO:0000256" key="1">
    <source>
        <dbReference type="SAM" id="Coils"/>
    </source>
</evidence>
<dbReference type="InterPro" id="IPR045755">
    <property type="entry name" value="FtsL-like"/>
</dbReference>
<evidence type="ECO:0000256" key="2">
    <source>
        <dbReference type="SAM" id="Phobius"/>
    </source>
</evidence>
<dbReference type="PROSITE" id="PS50897">
    <property type="entry name" value="CTLH"/>
    <property type="match status" value="1"/>
</dbReference>
<accession>A0A081BU03</accession>
<dbReference type="STRING" id="1499967.U27_02767"/>
<sequence>MATSMKSLETRVKFFRLDQPVEWRLPRLSIRKSVMLMLLFWVLIFLAAFYYVEQQVQLHTLNYAIIELKQQKKALSEQYETLQVQLHQLKRLESIEQELQKQGFVPVEERQIRIVP</sequence>
<gene>
    <name evidence="4" type="ORF">U27_02767</name>
</gene>
<dbReference type="AlphaFoldDB" id="A0A081BU03"/>
<keyword evidence="2" id="KW-1133">Transmembrane helix</keyword>
<organism evidence="4">
    <name type="scientific">Vecturithrix granuli</name>
    <dbReference type="NCBI Taxonomy" id="1499967"/>
    <lineage>
        <taxon>Bacteria</taxon>
        <taxon>Candidatus Moduliflexota</taxon>
        <taxon>Candidatus Vecturitrichia</taxon>
        <taxon>Candidatus Vecturitrichales</taxon>
        <taxon>Candidatus Vecturitrichaceae</taxon>
        <taxon>Candidatus Vecturithrix</taxon>
    </lineage>
</organism>
<dbReference type="Pfam" id="PF19579">
    <property type="entry name" value="FtsL_2"/>
    <property type="match status" value="1"/>
</dbReference>
<protein>
    <recommendedName>
        <fullName evidence="3">CTLH domain-containing protein</fullName>
    </recommendedName>
</protein>
<dbReference type="EMBL" id="DF820464">
    <property type="protein sequence ID" value="GAK55808.1"/>
    <property type="molecule type" value="Genomic_DNA"/>
</dbReference>
<reference evidence="4" key="1">
    <citation type="journal article" date="2015" name="PeerJ">
        <title>First genomic representation of candidate bacterial phylum KSB3 points to enhanced environmental sensing as a trigger of wastewater bulking.</title>
        <authorList>
            <person name="Sekiguchi Y."/>
            <person name="Ohashi A."/>
            <person name="Parks D.H."/>
            <person name="Yamauchi T."/>
            <person name="Tyson G.W."/>
            <person name="Hugenholtz P."/>
        </authorList>
    </citation>
    <scope>NUCLEOTIDE SEQUENCE [LARGE SCALE GENOMIC DNA]</scope>
</reference>
<proteinExistence type="predicted"/>
<dbReference type="Proteomes" id="UP000030661">
    <property type="component" value="Unassembled WGS sequence"/>
</dbReference>
<keyword evidence="1" id="KW-0175">Coiled coil</keyword>
<keyword evidence="2" id="KW-0472">Membrane</keyword>
<feature type="transmembrane region" description="Helical" evidence="2">
    <location>
        <begin position="34"/>
        <end position="52"/>
    </location>
</feature>
<dbReference type="InterPro" id="IPR006595">
    <property type="entry name" value="CTLH_C"/>
</dbReference>
<evidence type="ECO:0000313" key="4">
    <source>
        <dbReference type="EMBL" id="GAK55808.1"/>
    </source>
</evidence>
<evidence type="ECO:0000313" key="5">
    <source>
        <dbReference type="Proteomes" id="UP000030661"/>
    </source>
</evidence>